<accession>A0A4U0QDT8</accession>
<comment type="caution">
    <text evidence="3">The sequence shown here is derived from an EMBL/GenBank/DDBJ whole genome shotgun (WGS) entry which is preliminary data.</text>
</comment>
<feature type="region of interest" description="Disordered" evidence="1">
    <location>
        <begin position="457"/>
        <end position="479"/>
    </location>
</feature>
<dbReference type="EMBL" id="SUMF01000001">
    <property type="protein sequence ID" value="TJZ78792.1"/>
    <property type="molecule type" value="Genomic_DNA"/>
</dbReference>
<name>A0A4U0QDT8_9NEIS</name>
<evidence type="ECO:0000256" key="1">
    <source>
        <dbReference type="SAM" id="MobiDB-lite"/>
    </source>
</evidence>
<dbReference type="RefSeq" id="WP_136771307.1">
    <property type="nucleotide sequence ID" value="NZ_CP156074.1"/>
</dbReference>
<evidence type="ECO:0000313" key="4">
    <source>
        <dbReference type="Proteomes" id="UP000310016"/>
    </source>
</evidence>
<gene>
    <name evidence="3" type="ORF">FAZ21_00435</name>
</gene>
<reference evidence="3 4" key="1">
    <citation type="submission" date="2019-04" db="EMBL/GenBank/DDBJ databases">
        <title>Chitiniphilus eburnea sp. nov., a novel chitinolytic bacterium isolated from aquaculture sludge.</title>
        <authorList>
            <person name="Sheng M."/>
        </authorList>
    </citation>
    <scope>NUCLEOTIDE SEQUENCE [LARGE SCALE GENOMIC DNA]</scope>
    <source>
        <strain evidence="3 4">HX-2-15</strain>
    </source>
</reference>
<dbReference type="Proteomes" id="UP000310016">
    <property type="component" value="Unassembled WGS sequence"/>
</dbReference>
<sequence>MAMQYILGIIGEKAVEAVAESAIKGLQNVAKAPLEAAHRYTATRDELGYIAGQAGIQKKGLESTVASWNAQLIGMSQRTNQYQEELLNGFKSTVESNVKPDAALGLTEAAGRAATATNNDLAPLSKAVTRAHLDFGVRSEDADNFFEIIAASGRSGTLNFNQLLQKIPSLITSAKNSTLGLRGTSGISSVTAALQIAAKDNADPEQAHANLNGFLNEFNSGGIAHKFQKLGVGNFEQEKKNAIASGDPLLYMAKLADTVTGGDATKLGQLFSSREARDFQQALVANQTEYQKIHNEASSSKGLIHQRKLIADNSDAGVAKSLRIKNEASLQNSGVTQGYVNGLHKTANFLKDYTGPNADAFRFGFDQLGLLKPRENQNGSLSGLDDGNHGDAIPVVVVNWPNGTPAEEELGPVDTIVGLGLTAAHFAPLLTDIAFPAKGLFRQAKWLFNQAVENGPKLEAPPSEGPYYHYPNHGQQENRASDYPISAQANQYANRRRLKPGLSVNPYHHYSNYGQQESRIYDYPAVTQAKGYPKKININRPLDPPYASGPNKSQHYQYFINPGFENSPATYPLVPSNRRQDISPNTLSPGALGPQKVSGTVEVKVSMPPYLTGQTSVTQPAGAGVKLQATAAKTGNYHQGGF</sequence>
<keyword evidence="4" id="KW-1185">Reference proteome</keyword>
<dbReference type="OrthoDB" id="8019720at2"/>
<evidence type="ECO:0000313" key="3">
    <source>
        <dbReference type="EMBL" id="TJZ78792.1"/>
    </source>
</evidence>
<evidence type="ECO:0000259" key="2">
    <source>
        <dbReference type="Pfam" id="PF10145"/>
    </source>
</evidence>
<protein>
    <submittedName>
        <fullName evidence="3">Phage tail tape measure protein</fullName>
    </submittedName>
</protein>
<organism evidence="3 4">
    <name type="scientific">Chitiniphilus eburneus</name>
    <dbReference type="NCBI Taxonomy" id="2571148"/>
    <lineage>
        <taxon>Bacteria</taxon>
        <taxon>Pseudomonadati</taxon>
        <taxon>Pseudomonadota</taxon>
        <taxon>Betaproteobacteria</taxon>
        <taxon>Neisseriales</taxon>
        <taxon>Chitinibacteraceae</taxon>
        <taxon>Chitiniphilus</taxon>
    </lineage>
</organism>
<proteinExistence type="predicted"/>
<dbReference type="InterPro" id="IPR010090">
    <property type="entry name" value="Phage_tape_meas"/>
</dbReference>
<dbReference type="Pfam" id="PF10145">
    <property type="entry name" value="PhageMin_Tail"/>
    <property type="match status" value="1"/>
</dbReference>
<feature type="domain" description="Phage tail tape measure protein" evidence="2">
    <location>
        <begin position="71"/>
        <end position="247"/>
    </location>
</feature>
<dbReference type="AlphaFoldDB" id="A0A4U0QDT8"/>